<keyword evidence="5" id="KW-1185">Reference proteome</keyword>
<dbReference type="Pfam" id="PF16335">
    <property type="entry name" value="GtaA_6_Hairpin"/>
    <property type="match status" value="1"/>
</dbReference>
<evidence type="ECO:0000259" key="3">
    <source>
        <dbReference type="Pfam" id="PF17168"/>
    </source>
</evidence>
<evidence type="ECO:0000313" key="5">
    <source>
        <dbReference type="Proteomes" id="UP000076837"/>
    </source>
</evidence>
<protein>
    <submittedName>
        <fullName evidence="4">Catalytic</fullName>
    </submittedName>
</protein>
<dbReference type="InterPro" id="IPR033433">
    <property type="entry name" value="GtaA_N"/>
</dbReference>
<gene>
    <name evidence="4" type="ORF">ST47_g1576</name>
</gene>
<dbReference type="AlphaFoldDB" id="A0A163KW16"/>
<dbReference type="PANTHER" id="PTHR31987:SF1">
    <property type="entry name" value="GLUTAMINASE A"/>
    <property type="match status" value="1"/>
</dbReference>
<dbReference type="GO" id="GO:0005975">
    <property type="term" value="P:carbohydrate metabolic process"/>
    <property type="evidence" value="ECO:0007669"/>
    <property type="project" value="InterPro"/>
</dbReference>
<evidence type="ECO:0000256" key="1">
    <source>
        <dbReference type="SAM" id="SignalP"/>
    </source>
</evidence>
<dbReference type="EMBL" id="JYNV01000073">
    <property type="protein sequence ID" value="KZM27291.1"/>
    <property type="molecule type" value="Genomic_DNA"/>
</dbReference>
<proteinExistence type="predicted"/>
<evidence type="ECO:0000313" key="4">
    <source>
        <dbReference type="EMBL" id="KZM27291.1"/>
    </source>
</evidence>
<dbReference type="Pfam" id="PF17168">
    <property type="entry name" value="DUF5127"/>
    <property type="match status" value="1"/>
</dbReference>
<name>A0A163KW16_DIDRA</name>
<dbReference type="STRING" id="5454.A0A163KW16"/>
<keyword evidence="1" id="KW-0732">Signal</keyword>
<feature type="domain" description="Glutaminase A N-terminal" evidence="3">
    <location>
        <begin position="103"/>
        <end position="334"/>
    </location>
</feature>
<comment type="caution">
    <text evidence="4">The sequence shown here is derived from an EMBL/GenBank/DDBJ whole genome shotgun (WGS) entry which is preliminary data.</text>
</comment>
<dbReference type="SUPFAM" id="SSF48208">
    <property type="entry name" value="Six-hairpin glycosidases"/>
    <property type="match status" value="1"/>
</dbReference>
<sequence>MQISLLSLWSCLLSIVSSQSTFTPARPPSLPLAVKSPYLSAWVPAGSSGGNGGYLPGQWPQFYTGQILGWTGLIRVDNETSTWMGAPKNIPAANQTSYEYTSTKSIFTIEANQKVSLKVTFLSPLFPKDLKRQSLIFSYMNIEVLSLDGSEHDVQIYTDISAEWVSGDVAVTAQWDFGLTDDVVYHRLSRQDPQVLSEINDRAEWGSFYYVTDAKNGVSYQSGADGNVRGAFVTGGKLANLNDTNFRAINSTWPVFGYGVDLGSIGASPVSTLFPLGLCQDESIQFLGAEGVTVLPSLWKSYFADDLAALSFFHNDYTESSELSSELDDQISEDSIAAAGQDYATLTTLAARQAFAATQLVGTEDRPYLFLKEISSNGNTQTIDVIYPASPIFLYANPDLIKLLLDPHFENQENGHYPNKWAMHDLGTHYPNATGHPAGDDERMPLEECGNNIIMVLAYVQRSGNTDYIKQHYTILKQWAEYLVEDSLYPAQQLSTDDFAGHLSNQTNLALKGIISIEAMSQIAKLIGEDTDAQNYTTIAHDYIDKWQTLGINTAADPPHAVLNYGNTSTWGLLYNLYNDKLLNTNLVPQDVYDMQSAFYPTVKETYGVPLDTRNRYLTKSDWEVFCAAIASEATRDLLIGDLARWINETPTSRPFTDLYQTSDGAFPPGLEFKARPVVGGLFALLLLAQDGATASSN</sequence>
<dbReference type="PANTHER" id="PTHR31987">
    <property type="entry name" value="GLUTAMINASE A-RELATED"/>
    <property type="match status" value="1"/>
</dbReference>
<dbReference type="InterPro" id="IPR032514">
    <property type="entry name" value="GtaA_central"/>
</dbReference>
<evidence type="ECO:0000259" key="2">
    <source>
        <dbReference type="Pfam" id="PF16335"/>
    </source>
</evidence>
<dbReference type="Proteomes" id="UP000076837">
    <property type="component" value="Unassembled WGS sequence"/>
</dbReference>
<accession>A0A163KW16</accession>
<dbReference type="GO" id="GO:0003824">
    <property type="term" value="F:catalytic activity"/>
    <property type="evidence" value="ECO:0007669"/>
    <property type="project" value="UniProtKB-ARBA"/>
</dbReference>
<organism evidence="4 5">
    <name type="scientific">Didymella rabiei</name>
    <name type="common">Chickpea ascochyta blight fungus</name>
    <name type="synonym">Mycosphaerella rabiei</name>
    <dbReference type="NCBI Taxonomy" id="5454"/>
    <lineage>
        <taxon>Eukaryota</taxon>
        <taxon>Fungi</taxon>
        <taxon>Dikarya</taxon>
        <taxon>Ascomycota</taxon>
        <taxon>Pezizomycotina</taxon>
        <taxon>Dothideomycetes</taxon>
        <taxon>Pleosporomycetidae</taxon>
        <taxon>Pleosporales</taxon>
        <taxon>Pleosporineae</taxon>
        <taxon>Didymellaceae</taxon>
        <taxon>Ascochyta</taxon>
    </lineage>
</organism>
<dbReference type="InterPro" id="IPR008928">
    <property type="entry name" value="6-hairpin_glycosidase_sf"/>
</dbReference>
<reference evidence="4 5" key="1">
    <citation type="journal article" date="2016" name="Sci. Rep.">
        <title>Draft genome sequencing and secretome analysis of fungal phytopathogen Ascochyta rabiei provides insight into the necrotrophic effector repertoire.</title>
        <authorList>
            <person name="Verma S."/>
            <person name="Gazara R.K."/>
            <person name="Nizam S."/>
            <person name="Parween S."/>
            <person name="Chattopadhyay D."/>
            <person name="Verma P.K."/>
        </authorList>
    </citation>
    <scope>NUCLEOTIDE SEQUENCE [LARGE SCALE GENOMIC DNA]</scope>
    <source>
        <strain evidence="4 5">ArDII</strain>
    </source>
</reference>
<feature type="chain" id="PRO_5007843776" evidence="1">
    <location>
        <begin position="19"/>
        <end position="698"/>
    </location>
</feature>
<dbReference type="InterPro" id="IPR052743">
    <property type="entry name" value="Glutaminase_GtaA"/>
</dbReference>
<dbReference type="Gene3D" id="1.50.10.10">
    <property type="match status" value="1"/>
</dbReference>
<feature type="signal peptide" evidence="1">
    <location>
        <begin position="1"/>
        <end position="18"/>
    </location>
</feature>
<feature type="domain" description="Glutaminase A central" evidence="2">
    <location>
        <begin position="340"/>
        <end position="686"/>
    </location>
</feature>
<dbReference type="InterPro" id="IPR012341">
    <property type="entry name" value="6hp_glycosidase-like_sf"/>
</dbReference>